<feature type="short sequence motif" description="VHIID" evidence="3">
    <location>
        <begin position="238"/>
        <end position="242"/>
    </location>
</feature>
<gene>
    <name evidence="4" type="ORF">PHJA_001296900</name>
</gene>
<comment type="similarity">
    <text evidence="3">Belongs to the GRAS family.</text>
</comment>
<dbReference type="InterPro" id="IPR005202">
    <property type="entry name" value="TF_GRAS"/>
</dbReference>
<accession>A0A830BY97</accession>
<dbReference type="Proteomes" id="UP000653305">
    <property type="component" value="Unassembled WGS sequence"/>
</dbReference>
<comment type="caution">
    <text evidence="4">The sequence shown here is derived from an EMBL/GenBank/DDBJ whole genome shotgun (WGS) entry which is preliminary data.</text>
</comment>
<dbReference type="AlphaFoldDB" id="A0A830BY97"/>
<dbReference type="PROSITE" id="PS50985">
    <property type="entry name" value="GRAS"/>
    <property type="match status" value="1"/>
</dbReference>
<dbReference type="EMBL" id="BMAC01000247">
    <property type="protein sequence ID" value="GFP91529.1"/>
    <property type="molecule type" value="Genomic_DNA"/>
</dbReference>
<comment type="caution">
    <text evidence="3">Lacks conserved residue(s) required for the propagation of feature annotation.</text>
</comment>
<keyword evidence="1" id="KW-0805">Transcription regulation</keyword>
<feature type="region of interest" description="VHIID" evidence="3">
    <location>
        <begin position="207"/>
        <end position="272"/>
    </location>
</feature>
<feature type="region of interest" description="Leucine repeat I (LRI)" evidence="3">
    <location>
        <begin position="128"/>
        <end position="188"/>
    </location>
</feature>
<dbReference type="PANTHER" id="PTHR31636">
    <property type="entry name" value="OSJNBA0084A10.13 PROTEIN-RELATED"/>
    <property type="match status" value="1"/>
</dbReference>
<keyword evidence="5" id="KW-1185">Reference proteome</keyword>
<evidence type="ECO:0000256" key="1">
    <source>
        <dbReference type="ARBA" id="ARBA00023015"/>
    </source>
</evidence>
<dbReference type="OrthoDB" id="907585at2759"/>
<organism evidence="4 5">
    <name type="scientific">Phtheirospermum japonicum</name>
    <dbReference type="NCBI Taxonomy" id="374723"/>
    <lineage>
        <taxon>Eukaryota</taxon>
        <taxon>Viridiplantae</taxon>
        <taxon>Streptophyta</taxon>
        <taxon>Embryophyta</taxon>
        <taxon>Tracheophyta</taxon>
        <taxon>Spermatophyta</taxon>
        <taxon>Magnoliopsida</taxon>
        <taxon>eudicotyledons</taxon>
        <taxon>Gunneridae</taxon>
        <taxon>Pentapetalae</taxon>
        <taxon>asterids</taxon>
        <taxon>lamiids</taxon>
        <taxon>Lamiales</taxon>
        <taxon>Orobanchaceae</taxon>
        <taxon>Orobanchaceae incertae sedis</taxon>
        <taxon>Phtheirospermum</taxon>
    </lineage>
</organism>
<sequence>MGFDDASKFLPDVSLGNNDVLVQNPKEGEINNRRFEGRGTKNRHPEENECSEERCKKLAAVYTESNNVPIEEFDDVLLYTVGERGKKFEAHRTDLVTARSKNRLQKKASSGSKGRLLVKKQNMKKEEIDLTSLLINCAQFVAAGDHRAANELLKQIRRHSSPFGDGEQRLAHYFANGLEARMAGTGSEIYNSHLSRRTTASEYLRAFYTCIASYPFHKVSIFVSNKLIACKSEKAMRVHVLDFGILYGFRWPSFIQSLAERKGGPPKLRFTGIDFPQPGFRPAERVEETGRRLARYAKTFNVPFEFNVIAQKWETIKIEDLKIEEGEFVAVNCLYRAQNLSDEAGLEESSRTMVLNLIRKINPDVFIHGIVNVSYGIPFFFSRFREALFHYSALYDMLEATIPREKPERILIERDMIGSEALNVIACEGSERVERGETYKQWRVRHLKAGFMQVPFERQLMDSAMYMFRKFYHREFAVDEVDQWMLMGWKGRILYALSCWEPV</sequence>
<reference evidence="4" key="1">
    <citation type="submission" date="2020-07" db="EMBL/GenBank/DDBJ databases">
        <title>Ethylene signaling mediates host invasion by parasitic plants.</title>
        <authorList>
            <person name="Yoshida S."/>
        </authorList>
    </citation>
    <scope>NUCLEOTIDE SEQUENCE</scope>
    <source>
        <strain evidence="4">Okayama</strain>
    </source>
</reference>
<feature type="region of interest" description="SAW" evidence="3">
    <location>
        <begin position="426"/>
        <end position="501"/>
    </location>
</feature>
<evidence type="ECO:0000256" key="3">
    <source>
        <dbReference type="PROSITE-ProRule" id="PRU01191"/>
    </source>
</evidence>
<evidence type="ECO:0000313" key="4">
    <source>
        <dbReference type="EMBL" id="GFP91529.1"/>
    </source>
</evidence>
<evidence type="ECO:0000256" key="2">
    <source>
        <dbReference type="ARBA" id="ARBA00023163"/>
    </source>
</evidence>
<dbReference type="Pfam" id="PF03514">
    <property type="entry name" value="GRAS"/>
    <property type="match status" value="1"/>
</dbReference>
<evidence type="ECO:0000313" key="5">
    <source>
        <dbReference type="Proteomes" id="UP000653305"/>
    </source>
</evidence>
<keyword evidence="2" id="KW-0804">Transcription</keyword>
<proteinExistence type="inferred from homology"/>
<protein>
    <submittedName>
        <fullName evidence="4">Scarecrow-like protein 9</fullName>
    </submittedName>
</protein>
<name>A0A830BY97_9LAMI</name>
<feature type="region of interest" description="Leucine repeat II (LRII)" evidence="3">
    <location>
        <begin position="288"/>
        <end position="320"/>
    </location>
</feature>